<organism evidence="2 3">
    <name type="scientific">Saccharopolyspora phatthalungensis</name>
    <dbReference type="NCBI Taxonomy" id="664693"/>
    <lineage>
        <taxon>Bacteria</taxon>
        <taxon>Bacillati</taxon>
        <taxon>Actinomycetota</taxon>
        <taxon>Actinomycetes</taxon>
        <taxon>Pseudonocardiales</taxon>
        <taxon>Pseudonocardiaceae</taxon>
        <taxon>Saccharopolyspora</taxon>
    </lineage>
</organism>
<accession>A0A840Q2A6</accession>
<gene>
    <name evidence="2" type="ORF">BJ970_001604</name>
</gene>
<evidence type="ECO:0000256" key="1">
    <source>
        <dbReference type="SAM" id="Phobius"/>
    </source>
</evidence>
<dbReference type="AlphaFoldDB" id="A0A840Q2A6"/>
<sequence length="116" mass="12374">MTEDVSTSAHEGGMRRADLRRVRARVVGVLITAVRWGGTACAALLAIHVVLTVGGANPDNGITRFMAKWADPLALGFQDLFTPDDPKLAVLLNYGIAALFWLIATSMAAKILRAIA</sequence>
<keyword evidence="1" id="KW-1133">Transmembrane helix</keyword>
<comment type="caution">
    <text evidence="2">The sequence shown here is derived from an EMBL/GenBank/DDBJ whole genome shotgun (WGS) entry which is preliminary data.</text>
</comment>
<keyword evidence="3" id="KW-1185">Reference proteome</keyword>
<keyword evidence="1" id="KW-0812">Transmembrane</keyword>
<feature type="transmembrane region" description="Helical" evidence="1">
    <location>
        <begin position="24"/>
        <end position="51"/>
    </location>
</feature>
<evidence type="ECO:0008006" key="4">
    <source>
        <dbReference type="Google" id="ProtNLM"/>
    </source>
</evidence>
<feature type="transmembrane region" description="Helical" evidence="1">
    <location>
        <begin position="91"/>
        <end position="112"/>
    </location>
</feature>
<evidence type="ECO:0000313" key="2">
    <source>
        <dbReference type="EMBL" id="MBB5154070.1"/>
    </source>
</evidence>
<evidence type="ECO:0000313" key="3">
    <source>
        <dbReference type="Proteomes" id="UP000584374"/>
    </source>
</evidence>
<dbReference type="EMBL" id="JACHIW010000001">
    <property type="protein sequence ID" value="MBB5154070.1"/>
    <property type="molecule type" value="Genomic_DNA"/>
</dbReference>
<keyword evidence="1" id="KW-0472">Membrane</keyword>
<proteinExistence type="predicted"/>
<protein>
    <recommendedName>
        <fullName evidence="4">YggT family protein</fullName>
    </recommendedName>
</protein>
<name>A0A840Q2A6_9PSEU</name>
<reference evidence="2 3" key="1">
    <citation type="submission" date="2020-08" db="EMBL/GenBank/DDBJ databases">
        <title>Sequencing the genomes of 1000 actinobacteria strains.</title>
        <authorList>
            <person name="Klenk H.-P."/>
        </authorList>
    </citation>
    <scope>NUCLEOTIDE SEQUENCE [LARGE SCALE GENOMIC DNA]</scope>
    <source>
        <strain evidence="2 3">DSM 45584</strain>
    </source>
</reference>
<dbReference type="RefSeq" id="WP_184725490.1">
    <property type="nucleotide sequence ID" value="NZ_JACHIW010000001.1"/>
</dbReference>
<dbReference type="Proteomes" id="UP000584374">
    <property type="component" value="Unassembled WGS sequence"/>
</dbReference>